<keyword evidence="2" id="KW-0813">Transport</keyword>
<accession>A0A507AYV9</accession>
<feature type="domain" description="Vps16 N-terminal" evidence="4">
    <location>
        <begin position="6"/>
        <end position="410"/>
    </location>
</feature>
<dbReference type="EMBL" id="SKBQ01000067">
    <property type="protein sequence ID" value="TPX09430.1"/>
    <property type="molecule type" value="Genomic_DNA"/>
</dbReference>
<dbReference type="Gene3D" id="1.10.150.780">
    <property type="entry name" value="Vps16, C-terminal region"/>
    <property type="match status" value="1"/>
</dbReference>
<dbReference type="Gene3D" id="2.130.10.10">
    <property type="entry name" value="YVTN repeat-like/Quinoprotein amine dehydrogenase"/>
    <property type="match status" value="1"/>
</dbReference>
<comment type="similarity">
    <text evidence="1 2">Belongs to the VPS16 family.</text>
</comment>
<dbReference type="InterPro" id="IPR015943">
    <property type="entry name" value="WD40/YVTN_repeat-like_dom_sf"/>
</dbReference>
<dbReference type="InParanoid" id="A0A507AYV9"/>
<dbReference type="InterPro" id="IPR006925">
    <property type="entry name" value="Vps16_C"/>
</dbReference>
<dbReference type="InterPro" id="IPR006926">
    <property type="entry name" value="Vps16_N"/>
</dbReference>
<dbReference type="Pfam" id="PF04840">
    <property type="entry name" value="Vps16_C"/>
    <property type="match status" value="1"/>
</dbReference>
<evidence type="ECO:0000259" key="3">
    <source>
        <dbReference type="Pfam" id="PF04840"/>
    </source>
</evidence>
<dbReference type="FunCoup" id="A0A507AYV9">
    <property type="interactions" value="1021"/>
</dbReference>
<dbReference type="PANTHER" id="PTHR12811:SF0">
    <property type="entry name" value="VACUOLAR PROTEIN SORTING-ASSOCIATED PROTEIN 16 HOMOLOG"/>
    <property type="match status" value="1"/>
</dbReference>
<proteinExistence type="inferred from homology"/>
<evidence type="ECO:0000256" key="2">
    <source>
        <dbReference type="PIRNR" id="PIRNR007949"/>
    </source>
</evidence>
<dbReference type="PANTHER" id="PTHR12811">
    <property type="entry name" value="VACUOLAR PROTEIN SORTING VPS16"/>
    <property type="match status" value="1"/>
</dbReference>
<dbReference type="RefSeq" id="XP_030991141.1">
    <property type="nucleotide sequence ID" value="XM_031144270.1"/>
</dbReference>
<comment type="function">
    <text evidence="2">Essential for vacuolar protein sorting. Required for vacuole biogenesis, stability and to maintain vacuole morphology.</text>
</comment>
<dbReference type="PIRSF" id="PIRSF007949">
    <property type="entry name" value="VPS16"/>
    <property type="match status" value="1"/>
</dbReference>
<evidence type="ECO:0000313" key="5">
    <source>
        <dbReference type="EMBL" id="TPX09430.1"/>
    </source>
</evidence>
<keyword evidence="6" id="KW-1185">Reference proteome</keyword>
<dbReference type="InterPro" id="IPR038132">
    <property type="entry name" value="Vps16_C_sf"/>
</dbReference>
<dbReference type="STRING" id="1093900.A0A507AYV9"/>
<evidence type="ECO:0000259" key="4">
    <source>
        <dbReference type="Pfam" id="PF04841"/>
    </source>
</evidence>
<dbReference type="GO" id="GO:0005768">
    <property type="term" value="C:endosome"/>
    <property type="evidence" value="ECO:0007669"/>
    <property type="project" value="TreeGrafter"/>
</dbReference>
<evidence type="ECO:0000313" key="6">
    <source>
        <dbReference type="Proteomes" id="UP000319257"/>
    </source>
</evidence>
<keyword evidence="2" id="KW-0653">Protein transport</keyword>
<dbReference type="FunFam" id="2.130.10.10:FF:000635">
    <property type="entry name" value="Probable vacuolar protein sorting-associated protein 16 homolog"/>
    <property type="match status" value="1"/>
</dbReference>
<dbReference type="GO" id="GO:0016197">
    <property type="term" value="P:endosomal transport"/>
    <property type="evidence" value="ECO:0007669"/>
    <property type="project" value="TreeGrafter"/>
</dbReference>
<dbReference type="InterPro" id="IPR016534">
    <property type="entry name" value="VPS16"/>
</dbReference>
<dbReference type="GO" id="GO:0006886">
    <property type="term" value="P:intracellular protein transport"/>
    <property type="evidence" value="ECO:0007669"/>
    <property type="project" value="InterPro"/>
</dbReference>
<name>A0A507AYV9_9PEZI</name>
<dbReference type="Proteomes" id="UP000319257">
    <property type="component" value="Unassembled WGS sequence"/>
</dbReference>
<dbReference type="Pfam" id="PF04841">
    <property type="entry name" value="Vps16_N"/>
    <property type="match status" value="1"/>
</dbReference>
<protein>
    <recommendedName>
        <fullName evidence="2">Probable vacuolar protein sorting-associated protein 16 homolog</fullName>
    </recommendedName>
</protein>
<dbReference type="AlphaFoldDB" id="A0A507AYV9"/>
<dbReference type="GO" id="GO:0003779">
    <property type="term" value="F:actin binding"/>
    <property type="evidence" value="ECO:0007669"/>
    <property type="project" value="TreeGrafter"/>
</dbReference>
<dbReference type="SUPFAM" id="SSF82171">
    <property type="entry name" value="DPP6 N-terminal domain-like"/>
    <property type="match status" value="1"/>
</dbReference>
<dbReference type="GeneID" id="41976765"/>
<gene>
    <name evidence="5" type="ORF">E0L32_009318</name>
</gene>
<reference evidence="5 6" key="1">
    <citation type="submission" date="2019-06" db="EMBL/GenBank/DDBJ databases">
        <title>Draft genome sequence of the filamentous fungus Phialemoniopsis curvata isolated from diesel fuel.</title>
        <authorList>
            <person name="Varaljay V.A."/>
            <person name="Lyon W.J."/>
            <person name="Crouch A.L."/>
            <person name="Drake C.E."/>
            <person name="Hollomon J.M."/>
            <person name="Nadeau L.J."/>
            <person name="Nunn H.S."/>
            <person name="Stevenson B.S."/>
            <person name="Bojanowski C.L."/>
            <person name="Crookes-Goodson W.J."/>
        </authorList>
    </citation>
    <scope>NUCLEOTIDE SEQUENCE [LARGE SCALE GENOMIC DNA]</scope>
    <source>
        <strain evidence="5 6">D216</strain>
    </source>
</reference>
<organism evidence="5 6">
    <name type="scientific">Thyridium curvatum</name>
    <dbReference type="NCBI Taxonomy" id="1093900"/>
    <lineage>
        <taxon>Eukaryota</taxon>
        <taxon>Fungi</taxon>
        <taxon>Dikarya</taxon>
        <taxon>Ascomycota</taxon>
        <taxon>Pezizomycotina</taxon>
        <taxon>Sordariomycetes</taxon>
        <taxon>Sordariomycetidae</taxon>
        <taxon>Thyridiales</taxon>
        <taxon>Thyridiaceae</taxon>
        <taxon>Thyridium</taxon>
    </lineage>
</organism>
<dbReference type="OrthoDB" id="1792at2759"/>
<dbReference type="GO" id="GO:0042144">
    <property type="term" value="P:vacuole fusion, non-autophagic"/>
    <property type="evidence" value="ECO:0007669"/>
    <property type="project" value="TreeGrafter"/>
</dbReference>
<dbReference type="GO" id="GO:0030897">
    <property type="term" value="C:HOPS complex"/>
    <property type="evidence" value="ECO:0007669"/>
    <property type="project" value="TreeGrafter"/>
</dbReference>
<comment type="caution">
    <text evidence="5">The sequence shown here is derived from an EMBL/GenBank/DDBJ whole genome shotgun (WGS) entry which is preliminary data.</text>
</comment>
<sequence>METPHPTADWEQVGDRFYRKIQLYTAVFDKSLDLDNYIVAGASYGGAIALHRDAEKIIAYRARTPAKPGIDIYSTAGKLIRSISWDKVIIKGIGWSEDEKLLAVTSDGTVRCYNDLQGDFTQFSLGHGAEESGVQSCRFYDTGLVALLSDNTLIEVSSYSEPRPKVLAKCPEGEVHSWALIPPQYTLSRSVEVLLSIGQTVYVVDSEECEDRFLDIGPFSAISVSPNGKFAALYAETGHAHVITSDFQTRLSEHDSRSKIPPGYLQWCGNDAVVIAWEDEVHVVGPGGSAAKFFYDSRIHLVQDLDGVRVITNSTCDFLQKVPEVTDEVFRFGTESPASILLDAVEQLEIQSPKADDNIQLIRSNLTEAVDTCVNAAGQEFNVHWQKQLLKAASFGKSVLDIYNSDDFVDMCETLRVLNAVRFYEIGLPLSYDQYQRLGPDGLISRLLNRHEYLLALRIAGYLHLPTDKIYVHWASAKVRQGAEDDDTVCRLVVEKLSGKPGISFETIARAAYDEGRGRLATELLNHEPRAGRQVPLLLSMEEDELALDKAIESGDTDLVYSVLHHLQRKLPLAGFFRVVNSRPVATALVESSAIREGDNTLLKDLYYQDDRRLEGASVFIREALRQPDSRTAGDKLALAAKLLADNSKESAFELGSLKEAATLLRMQEAFDRDLTDSFTGLSVNETMFKLIRLGYHGRAKKIQSEFKVPERVSWWIRLRALVAKRDWNEIEEIGKARKSPIGWEPFYNQVLQAGNPRLASTFIPKCTGLEAGKSITMYEKCGMRVKAAEEAVKIKDADAWARLLDAAGRTTTEGREIERLGHGIFKK</sequence>
<evidence type="ECO:0000256" key="1">
    <source>
        <dbReference type="ARBA" id="ARBA00009250"/>
    </source>
</evidence>
<feature type="domain" description="Vps16 C-terminal" evidence="3">
    <location>
        <begin position="503"/>
        <end position="808"/>
    </location>
</feature>